<dbReference type="EMBL" id="JAWJZF010000043">
    <property type="protein sequence ID" value="MDX2290620.1"/>
    <property type="molecule type" value="Genomic_DNA"/>
</dbReference>
<sequence length="159" mass="15793">LLAVGEQHIASGQAAVLGATQAIIMPLAAWAIGAAGAPKPAAWFGLLAGFVGVIILVRPGGHAIDPIGGAATLASVLLWSVGGALSKRFPLGGVAMTSGIHMILGGLACLAIALVAGEFDGFSLGAVSGASWRGFAYLATFGSLAGFTAFAWLVQIWPP</sequence>
<protein>
    <submittedName>
        <fullName evidence="6">EamA family transporter</fullName>
    </submittedName>
</protein>
<dbReference type="PANTHER" id="PTHR32322">
    <property type="entry name" value="INNER MEMBRANE TRANSPORTER"/>
    <property type="match status" value="1"/>
</dbReference>
<keyword evidence="4 5" id="KW-0472">Membrane</keyword>
<keyword evidence="7" id="KW-1185">Reference proteome</keyword>
<gene>
    <name evidence="6" type="ORF">R2363_00210</name>
</gene>
<keyword evidence="3 5" id="KW-1133">Transmembrane helix</keyword>
<feature type="transmembrane region" description="Helical" evidence="5">
    <location>
        <begin position="41"/>
        <end position="61"/>
    </location>
</feature>
<feature type="transmembrane region" description="Helical" evidence="5">
    <location>
        <begin position="93"/>
        <end position="115"/>
    </location>
</feature>
<feature type="transmembrane region" description="Helical" evidence="5">
    <location>
        <begin position="67"/>
        <end position="86"/>
    </location>
</feature>
<proteinExistence type="predicted"/>
<feature type="non-terminal residue" evidence="6">
    <location>
        <position position="1"/>
    </location>
</feature>
<evidence type="ECO:0000256" key="5">
    <source>
        <dbReference type="SAM" id="Phobius"/>
    </source>
</evidence>
<evidence type="ECO:0000256" key="1">
    <source>
        <dbReference type="ARBA" id="ARBA00004141"/>
    </source>
</evidence>
<dbReference type="InterPro" id="IPR050638">
    <property type="entry name" value="AA-Vitamin_Transporters"/>
</dbReference>
<evidence type="ECO:0000256" key="3">
    <source>
        <dbReference type="ARBA" id="ARBA00022989"/>
    </source>
</evidence>
<dbReference type="Proteomes" id="UP001278571">
    <property type="component" value="Unassembled WGS sequence"/>
</dbReference>
<keyword evidence="2 5" id="KW-0812">Transmembrane</keyword>
<comment type="subcellular location">
    <subcellularLocation>
        <location evidence="1">Membrane</location>
        <topology evidence="1">Multi-pass membrane protein</topology>
    </subcellularLocation>
</comment>
<organism evidence="6 7">
    <name type="scientific">Streptomyces roseolus</name>
    <dbReference type="NCBI Taxonomy" id="67358"/>
    <lineage>
        <taxon>Bacteria</taxon>
        <taxon>Bacillati</taxon>
        <taxon>Actinomycetota</taxon>
        <taxon>Actinomycetes</taxon>
        <taxon>Kitasatosporales</taxon>
        <taxon>Streptomycetaceae</taxon>
        <taxon>Streptomyces</taxon>
    </lineage>
</organism>
<reference evidence="6 7" key="1">
    <citation type="submission" date="2023-10" db="EMBL/GenBank/DDBJ databases">
        <authorList>
            <person name="Wang X.X."/>
        </authorList>
    </citation>
    <scope>NUCLEOTIDE SEQUENCE [LARGE SCALE GENOMIC DNA]</scope>
    <source>
        <strain evidence="6 7">NBRC 12816</strain>
    </source>
</reference>
<name>A0ABU4JZE7_9ACTN</name>
<evidence type="ECO:0000313" key="6">
    <source>
        <dbReference type="EMBL" id="MDX2290620.1"/>
    </source>
</evidence>
<evidence type="ECO:0000256" key="4">
    <source>
        <dbReference type="ARBA" id="ARBA00023136"/>
    </source>
</evidence>
<feature type="transmembrane region" description="Helical" evidence="5">
    <location>
        <begin position="135"/>
        <end position="154"/>
    </location>
</feature>
<evidence type="ECO:0000256" key="2">
    <source>
        <dbReference type="ARBA" id="ARBA00022692"/>
    </source>
</evidence>
<accession>A0ABU4JZE7</accession>
<evidence type="ECO:0000313" key="7">
    <source>
        <dbReference type="Proteomes" id="UP001278571"/>
    </source>
</evidence>
<comment type="caution">
    <text evidence="6">The sequence shown here is derived from an EMBL/GenBank/DDBJ whole genome shotgun (WGS) entry which is preliminary data.</text>
</comment>
<feature type="non-terminal residue" evidence="6">
    <location>
        <position position="159"/>
    </location>
</feature>
<feature type="transmembrane region" description="Helical" evidence="5">
    <location>
        <begin position="12"/>
        <end position="34"/>
    </location>
</feature>
<dbReference type="PANTHER" id="PTHR32322:SF2">
    <property type="entry name" value="EAMA DOMAIN-CONTAINING PROTEIN"/>
    <property type="match status" value="1"/>
</dbReference>